<reference evidence="3" key="1">
    <citation type="submission" date="2019-12" db="UniProtKB">
        <authorList>
            <consortium name="WormBaseParasite"/>
        </authorList>
    </citation>
    <scope>IDENTIFICATION</scope>
</reference>
<evidence type="ECO:0000256" key="1">
    <source>
        <dbReference type="SAM" id="MobiDB-lite"/>
    </source>
</evidence>
<accession>A0A5S6QHT5</accession>
<dbReference type="WBParaSite" id="TMUE_2000006705.1">
    <property type="protein sequence ID" value="TMUE_2000006705.1"/>
    <property type="gene ID" value="WBGene00299695"/>
</dbReference>
<feature type="region of interest" description="Disordered" evidence="1">
    <location>
        <begin position="1"/>
        <end position="23"/>
    </location>
</feature>
<feature type="compositionally biased region" description="Low complexity" evidence="1">
    <location>
        <begin position="7"/>
        <end position="23"/>
    </location>
</feature>
<dbReference type="Proteomes" id="UP000046395">
    <property type="component" value="Unassembled WGS sequence"/>
</dbReference>
<proteinExistence type="predicted"/>
<evidence type="ECO:0000313" key="2">
    <source>
        <dbReference type="Proteomes" id="UP000046395"/>
    </source>
</evidence>
<keyword evidence="2" id="KW-1185">Reference proteome</keyword>
<evidence type="ECO:0000313" key="3">
    <source>
        <dbReference type="WBParaSite" id="TMUE_2000006705.1"/>
    </source>
</evidence>
<organism evidence="2 3">
    <name type="scientific">Trichuris muris</name>
    <name type="common">Mouse whipworm</name>
    <dbReference type="NCBI Taxonomy" id="70415"/>
    <lineage>
        <taxon>Eukaryota</taxon>
        <taxon>Metazoa</taxon>
        <taxon>Ecdysozoa</taxon>
        <taxon>Nematoda</taxon>
        <taxon>Enoplea</taxon>
        <taxon>Dorylaimia</taxon>
        <taxon>Trichinellida</taxon>
        <taxon>Trichuridae</taxon>
        <taxon>Trichuris</taxon>
    </lineage>
</organism>
<name>A0A5S6QHT5_TRIMR</name>
<feature type="region of interest" description="Disordered" evidence="1">
    <location>
        <begin position="69"/>
        <end position="94"/>
    </location>
</feature>
<protein>
    <submittedName>
        <fullName evidence="3">Uncharacterized protein</fullName>
    </submittedName>
</protein>
<sequence length="94" mass="9778">MSRSGRSTSALTEATTSSVQDVSESQVDFGVDHGGVIQSSAELLDVTSSIISANGNVNCPVRSMVLQAPPLDQPGSNINYQVEPDPSSDCRPPS</sequence>
<dbReference type="AlphaFoldDB" id="A0A5S6QHT5"/>